<dbReference type="Proteomes" id="UP000321947">
    <property type="component" value="Unassembled WGS sequence"/>
</dbReference>
<organism evidence="3 4">
    <name type="scientific">Cucumis melo var. makuwa</name>
    <name type="common">Oriental melon</name>
    <dbReference type="NCBI Taxonomy" id="1194695"/>
    <lineage>
        <taxon>Eukaryota</taxon>
        <taxon>Viridiplantae</taxon>
        <taxon>Streptophyta</taxon>
        <taxon>Embryophyta</taxon>
        <taxon>Tracheophyta</taxon>
        <taxon>Spermatophyta</taxon>
        <taxon>Magnoliopsida</taxon>
        <taxon>eudicotyledons</taxon>
        <taxon>Gunneridae</taxon>
        <taxon>Pentapetalae</taxon>
        <taxon>rosids</taxon>
        <taxon>fabids</taxon>
        <taxon>Cucurbitales</taxon>
        <taxon>Cucurbitaceae</taxon>
        <taxon>Benincaseae</taxon>
        <taxon>Cucumis</taxon>
    </lineage>
</organism>
<keyword evidence="2" id="KW-0472">Membrane</keyword>
<comment type="caution">
    <text evidence="3">The sequence shown here is derived from an EMBL/GenBank/DDBJ whole genome shotgun (WGS) entry which is preliminary data.</text>
</comment>
<feature type="transmembrane region" description="Helical" evidence="2">
    <location>
        <begin position="209"/>
        <end position="230"/>
    </location>
</feature>
<reference evidence="3 4" key="1">
    <citation type="submission" date="2019-08" db="EMBL/GenBank/DDBJ databases">
        <title>Draft genome sequences of two oriental melons (Cucumis melo L. var makuwa).</title>
        <authorList>
            <person name="Kwon S.-Y."/>
        </authorList>
    </citation>
    <scope>NUCLEOTIDE SEQUENCE [LARGE SCALE GENOMIC DNA]</scope>
    <source>
        <strain evidence="4">cv. Chang Bougi</strain>
        <tissue evidence="3">Leaf</tissue>
    </source>
</reference>
<evidence type="ECO:0000313" key="4">
    <source>
        <dbReference type="Proteomes" id="UP000321947"/>
    </source>
</evidence>
<evidence type="ECO:0000256" key="2">
    <source>
        <dbReference type="SAM" id="Phobius"/>
    </source>
</evidence>
<name>A0A5D3CSD6_CUCMM</name>
<dbReference type="EMBL" id="SSTD01009025">
    <property type="protein sequence ID" value="TYK14803.1"/>
    <property type="molecule type" value="Genomic_DNA"/>
</dbReference>
<feature type="compositionally biased region" description="Basic and acidic residues" evidence="1">
    <location>
        <begin position="127"/>
        <end position="140"/>
    </location>
</feature>
<sequence>MKRSCLRLWKLAERPTWLTVIMKRRKPMLLMEQLKKKNAETERLHKIEYVAEIQPDEIEKLKGSEMDEDIDVPKIRSVEGIEVAEVTSKGTASHKKETQTNAEARNGDKATMINKKPYVKTQSQASIDREARELKELETDKEPEDIGSPYLQRPANQHDEKGADRKGRSFQTKYEVKDAREECKSTHEDSSKEAKQEKKQDSKQLKMRTSIIIAGSALLASLVTVAFNLVKSKTEKNVKG</sequence>
<feature type="compositionally biased region" description="Basic and acidic residues" evidence="1">
    <location>
        <begin position="174"/>
        <end position="204"/>
    </location>
</feature>
<evidence type="ECO:0000256" key="1">
    <source>
        <dbReference type="SAM" id="MobiDB-lite"/>
    </source>
</evidence>
<proteinExistence type="predicted"/>
<protein>
    <submittedName>
        <fullName evidence="3">Uncharacterized protein</fullName>
    </submittedName>
</protein>
<evidence type="ECO:0000313" key="3">
    <source>
        <dbReference type="EMBL" id="TYK14803.1"/>
    </source>
</evidence>
<dbReference type="AlphaFoldDB" id="A0A5D3CSD6"/>
<keyword evidence="2" id="KW-0812">Transmembrane</keyword>
<keyword evidence="2" id="KW-1133">Transmembrane helix</keyword>
<accession>A0A5D3CSD6</accession>
<feature type="region of interest" description="Disordered" evidence="1">
    <location>
        <begin position="86"/>
        <end position="206"/>
    </location>
</feature>
<feature type="compositionally biased region" description="Basic and acidic residues" evidence="1">
    <location>
        <begin position="156"/>
        <end position="167"/>
    </location>
</feature>
<gene>
    <name evidence="3" type="ORF">E5676_scaffold1081G00020</name>
</gene>